<dbReference type="GO" id="GO:0016740">
    <property type="term" value="F:transferase activity"/>
    <property type="evidence" value="ECO:0007669"/>
    <property type="project" value="UniProtKB-KW"/>
</dbReference>
<evidence type="ECO:0000313" key="2">
    <source>
        <dbReference type="EMBL" id="POM79791.1"/>
    </source>
</evidence>
<dbReference type="Proteomes" id="UP000237271">
    <property type="component" value="Unassembled WGS sequence"/>
</dbReference>
<keyword evidence="3" id="KW-1185">Reference proteome</keyword>
<name>A0A2P4YPQ0_9STRA</name>
<evidence type="ECO:0000313" key="3">
    <source>
        <dbReference type="Proteomes" id="UP000237271"/>
    </source>
</evidence>
<evidence type="ECO:0000256" key="1">
    <source>
        <dbReference type="SAM" id="MobiDB-lite"/>
    </source>
</evidence>
<reference evidence="2 3" key="1">
    <citation type="journal article" date="2017" name="Genome Biol. Evol.">
        <title>Phytophthora megakarya and P. palmivora, closely related causal agents of cacao black pod rot, underwent increases in genome sizes and gene numbers by different mechanisms.</title>
        <authorList>
            <person name="Ali S.S."/>
            <person name="Shao J."/>
            <person name="Lary D.J."/>
            <person name="Kronmiller B."/>
            <person name="Shen D."/>
            <person name="Strem M.D."/>
            <person name="Amoako-Attah I."/>
            <person name="Akrofi A.Y."/>
            <person name="Begoude B.A."/>
            <person name="Ten Hoopen G.M."/>
            <person name="Coulibaly K."/>
            <person name="Kebe B.I."/>
            <person name="Melnick R.L."/>
            <person name="Guiltinan M.J."/>
            <person name="Tyler B.M."/>
            <person name="Meinhardt L.W."/>
            <person name="Bailey B.A."/>
        </authorList>
    </citation>
    <scope>NUCLEOTIDE SEQUENCE [LARGE SCALE GENOMIC DNA]</scope>
    <source>
        <strain evidence="3">sbr112.9</strain>
    </source>
</reference>
<organism evidence="2 3">
    <name type="scientific">Phytophthora palmivora</name>
    <dbReference type="NCBI Taxonomy" id="4796"/>
    <lineage>
        <taxon>Eukaryota</taxon>
        <taxon>Sar</taxon>
        <taxon>Stramenopiles</taxon>
        <taxon>Oomycota</taxon>
        <taxon>Peronosporomycetes</taxon>
        <taxon>Peronosporales</taxon>
        <taxon>Peronosporaceae</taxon>
        <taxon>Phytophthora</taxon>
    </lineage>
</organism>
<keyword evidence="2" id="KW-0808">Transferase</keyword>
<feature type="region of interest" description="Disordered" evidence="1">
    <location>
        <begin position="145"/>
        <end position="166"/>
    </location>
</feature>
<comment type="caution">
    <text evidence="2">The sequence shown here is derived from an EMBL/GenBank/DDBJ whole genome shotgun (WGS) entry which is preliminary data.</text>
</comment>
<proteinExistence type="predicted"/>
<accession>A0A2P4YPQ0</accession>
<gene>
    <name evidence="2" type="ORF">PHPALM_2459</name>
</gene>
<dbReference type="EMBL" id="NCKW01001019">
    <property type="protein sequence ID" value="POM79791.1"/>
    <property type="molecule type" value="Genomic_DNA"/>
</dbReference>
<sequence>MKVGSLTCQGYEFGDVLRRTLFLNKRGKVSMIKLPEKRCFLDILNRQLVIVFSGRIVESRDVKFREQWTIASDYIVQLFEKVFAHQSGVVLPATVPYVKLPLHDYTNSDSGDVVTSTSRISDYLGSVDDQQVGDDVVGEKRRTVISSETPMTISSGKKQGKNENRA</sequence>
<protein>
    <submittedName>
        <fullName evidence="2">Glycosyl transferase group 2 family protein</fullName>
    </submittedName>
</protein>
<feature type="compositionally biased region" description="Polar residues" evidence="1">
    <location>
        <begin position="145"/>
        <end position="157"/>
    </location>
</feature>
<dbReference type="AlphaFoldDB" id="A0A2P4YPQ0"/>